<feature type="chain" id="PRO_5039157902" evidence="1">
    <location>
        <begin position="22"/>
        <end position="365"/>
    </location>
</feature>
<evidence type="ECO:0000313" key="3">
    <source>
        <dbReference type="Proteomes" id="UP000254060"/>
    </source>
</evidence>
<dbReference type="EMBL" id="UGGP01000001">
    <property type="protein sequence ID" value="STO09049.1"/>
    <property type="molecule type" value="Genomic_DNA"/>
</dbReference>
<dbReference type="OrthoDB" id="2357242at2"/>
<dbReference type="Proteomes" id="UP000254060">
    <property type="component" value="Unassembled WGS sequence"/>
</dbReference>
<reference evidence="2 3" key="1">
    <citation type="submission" date="2018-06" db="EMBL/GenBank/DDBJ databases">
        <authorList>
            <consortium name="Pathogen Informatics"/>
            <person name="Doyle S."/>
        </authorList>
    </citation>
    <scope>NUCLEOTIDE SEQUENCE [LARGE SCALE GENOMIC DNA]</scope>
    <source>
        <strain evidence="2 3">NCTC13163</strain>
    </source>
</reference>
<dbReference type="AlphaFoldDB" id="A0A377FW47"/>
<accession>A0A377FW47</accession>
<dbReference type="STRING" id="1397694.GCA_000702585_02930"/>
<dbReference type="RefSeq" id="WP_029335945.1">
    <property type="nucleotide sequence ID" value="NZ_UGGP01000001.1"/>
</dbReference>
<gene>
    <name evidence="2" type="ORF">NCTC13163_02444</name>
</gene>
<protein>
    <submittedName>
        <fullName evidence="2">Uncharacterized protein</fullName>
    </submittedName>
</protein>
<sequence>MKRMVNVVALGVMITVGLATYAVSGTESGTDWSLQVESNKKVWEDRIVQVAKGSIDQPYTQINVTLNGSTSSHKGSYFEQLLDFRANFGEDSRAFKRALKQLDYAQRIWTTDGEVAIGQKDRDTLVVLKSKDGKEVDVTEFGQAREILESGWKGFYVYDDKVHLLYDQNYETTNHHVATFDESTKTFVTQKIDRSKTLVGGVVGAEWSWYPSAYQGQVATDNRYIPIRATALETLQDDTGEEYMSEMDLPGLFVYDAKENKVVKVNQSEELKGTLFKGHEYRTIQSDGTELIIDLNSLEQTTRQAIQGTVGSVTYVDQLIYHVLPTTEGAMLEVYDEGDMVSRASIKAEGDSDQAANQTVEYYVY</sequence>
<feature type="signal peptide" evidence="1">
    <location>
        <begin position="1"/>
        <end position="21"/>
    </location>
</feature>
<name>A0A377FW47_9BACL</name>
<keyword evidence="1" id="KW-0732">Signal</keyword>
<proteinExistence type="predicted"/>
<organism evidence="2 3">
    <name type="scientific">Exiguobacterium aurantiacum</name>
    <dbReference type="NCBI Taxonomy" id="33987"/>
    <lineage>
        <taxon>Bacteria</taxon>
        <taxon>Bacillati</taxon>
        <taxon>Bacillota</taxon>
        <taxon>Bacilli</taxon>
        <taxon>Bacillales</taxon>
        <taxon>Bacillales Family XII. Incertae Sedis</taxon>
        <taxon>Exiguobacterium</taxon>
    </lineage>
</organism>
<evidence type="ECO:0000313" key="2">
    <source>
        <dbReference type="EMBL" id="STO09049.1"/>
    </source>
</evidence>
<evidence type="ECO:0000256" key="1">
    <source>
        <dbReference type="SAM" id="SignalP"/>
    </source>
</evidence>